<feature type="region of interest" description="Disordered" evidence="7">
    <location>
        <begin position="352"/>
        <end position="371"/>
    </location>
</feature>
<protein>
    <submittedName>
        <fullName evidence="9">S8 family serine peptidase</fullName>
    </submittedName>
</protein>
<feature type="active site" description="Charge relay system" evidence="5">
    <location>
        <position position="183"/>
    </location>
</feature>
<dbReference type="InterPro" id="IPR023827">
    <property type="entry name" value="Peptidase_S8_Asp-AS"/>
</dbReference>
<dbReference type="GO" id="GO:0004252">
    <property type="term" value="F:serine-type endopeptidase activity"/>
    <property type="evidence" value="ECO:0007669"/>
    <property type="project" value="UniProtKB-UniRule"/>
</dbReference>
<accession>A0AB39I0F9</accession>
<name>A0AB39I0F9_9PSED</name>
<reference evidence="9" key="1">
    <citation type="submission" date="2024-07" db="EMBL/GenBank/DDBJ databases">
        <title>Identification and characteristics of a novel species of coltsfoot's symbiotic bacteria.</title>
        <authorList>
            <person name="Juszczyk A."/>
            <person name="Jasielczuk I."/>
            <person name="Gurgul A."/>
            <person name="Rogala M."/>
            <person name="Kowalczyk A."/>
            <person name="Szmatola T."/>
            <person name="Kosecka-Strojek M."/>
            <person name="Arent Z."/>
            <person name="Latowski D."/>
        </authorList>
    </citation>
    <scope>NUCLEOTIDE SEQUENCE</scope>
    <source>
        <strain evidence="9">Hg7Tf</strain>
    </source>
</reference>
<proteinExistence type="inferred from homology"/>
<comment type="similarity">
    <text evidence="1 5 6">Belongs to the peptidase S8 family.</text>
</comment>
<dbReference type="EMBL" id="CP162607">
    <property type="protein sequence ID" value="XDK37077.1"/>
    <property type="molecule type" value="Genomic_DNA"/>
</dbReference>
<feature type="active site" description="Charge relay system" evidence="5">
    <location>
        <position position="386"/>
    </location>
</feature>
<keyword evidence="4 5" id="KW-0720">Serine protease</keyword>
<dbReference type="Pfam" id="PF00082">
    <property type="entry name" value="Peptidase_S8"/>
    <property type="match status" value="1"/>
</dbReference>
<organism evidence="9">
    <name type="scientific">Pseudomonas sp. Hg7Tf</name>
    <dbReference type="NCBI Taxonomy" id="3236988"/>
    <lineage>
        <taxon>Bacteria</taxon>
        <taxon>Pseudomonadati</taxon>
        <taxon>Pseudomonadota</taxon>
        <taxon>Gammaproteobacteria</taxon>
        <taxon>Pseudomonadales</taxon>
        <taxon>Pseudomonadaceae</taxon>
        <taxon>Pseudomonas</taxon>
    </lineage>
</organism>
<evidence type="ECO:0000256" key="7">
    <source>
        <dbReference type="SAM" id="MobiDB-lite"/>
    </source>
</evidence>
<dbReference type="SUPFAM" id="SSF52743">
    <property type="entry name" value="Subtilisin-like"/>
    <property type="match status" value="1"/>
</dbReference>
<dbReference type="RefSeq" id="WP_274072114.1">
    <property type="nucleotide sequence ID" value="NZ_CP162607.1"/>
</dbReference>
<evidence type="ECO:0000256" key="6">
    <source>
        <dbReference type="RuleBase" id="RU003355"/>
    </source>
</evidence>
<evidence type="ECO:0000259" key="8">
    <source>
        <dbReference type="Pfam" id="PF00082"/>
    </source>
</evidence>
<sequence length="441" mass="46536">MTKIGPLLRNVLSRIESPSAELQGQALWSIAAHVGSGESPDRIPLVVKLTTKRPRHGEGWEEYKQRFDHEVSAVNQVLSGGQAKPLYLAGAIAGAFRPEQVEGMAQLNEIGLIELDPIVNPTLMDDACIDIGLDGYRNQHGQLTGAGVRVAVLDSGIDIQHPFLSVTDSVSTCGEDFLIPGSHGTHCAGSIASRDSLYRGVAPDVDLLNIKVLRHDGSGRHTSIVQGIDAALDLKADIISMSLGFNHLPAWSDRGHGWACPDGRCPLCTAVDNASTFGAIVCVAAGNEHARADALRRMGYGHLIDTELGCPGQARGAITVGAISKRTFLPAEFSSRGPSAYGTEKPDLVAPGINIMSTTPVPRQTDGSLEPTPMRADLFGRKSGTSMATPIVAGVAALLLQQRRSQNQSVTVSAMRKAILDATTAMGLPVNVVGVGRVTLS</sequence>
<evidence type="ECO:0000256" key="4">
    <source>
        <dbReference type="ARBA" id="ARBA00022825"/>
    </source>
</evidence>
<feature type="compositionally biased region" description="Polar residues" evidence="7">
    <location>
        <begin position="355"/>
        <end position="367"/>
    </location>
</feature>
<dbReference type="InterPro" id="IPR023828">
    <property type="entry name" value="Peptidase_S8_Ser-AS"/>
</dbReference>
<dbReference type="InterPro" id="IPR000209">
    <property type="entry name" value="Peptidase_S8/S53_dom"/>
</dbReference>
<dbReference type="PRINTS" id="PR00723">
    <property type="entry name" value="SUBTILISIN"/>
</dbReference>
<dbReference type="Gene3D" id="3.40.50.200">
    <property type="entry name" value="Peptidase S8/S53 domain"/>
    <property type="match status" value="1"/>
</dbReference>
<evidence type="ECO:0000313" key="9">
    <source>
        <dbReference type="EMBL" id="XDK37077.1"/>
    </source>
</evidence>
<feature type="domain" description="Peptidase S8/S53" evidence="8">
    <location>
        <begin position="145"/>
        <end position="431"/>
    </location>
</feature>
<dbReference type="InterPro" id="IPR036852">
    <property type="entry name" value="Peptidase_S8/S53_dom_sf"/>
</dbReference>
<keyword evidence="3 5" id="KW-0378">Hydrolase</keyword>
<evidence type="ECO:0000256" key="1">
    <source>
        <dbReference type="ARBA" id="ARBA00011073"/>
    </source>
</evidence>
<dbReference type="PROSITE" id="PS00138">
    <property type="entry name" value="SUBTILASE_SER"/>
    <property type="match status" value="1"/>
</dbReference>
<feature type="active site" description="Charge relay system" evidence="5">
    <location>
        <position position="154"/>
    </location>
</feature>
<dbReference type="PROSITE" id="PS51892">
    <property type="entry name" value="SUBTILASE"/>
    <property type="match status" value="1"/>
</dbReference>
<dbReference type="PROSITE" id="PS00137">
    <property type="entry name" value="SUBTILASE_HIS"/>
    <property type="match status" value="1"/>
</dbReference>
<dbReference type="PANTHER" id="PTHR43806">
    <property type="entry name" value="PEPTIDASE S8"/>
    <property type="match status" value="1"/>
</dbReference>
<gene>
    <name evidence="9" type="ORF">AB4Y39_25905</name>
</gene>
<dbReference type="GO" id="GO:0006508">
    <property type="term" value="P:proteolysis"/>
    <property type="evidence" value="ECO:0007669"/>
    <property type="project" value="UniProtKB-KW"/>
</dbReference>
<keyword evidence="2 5" id="KW-0645">Protease</keyword>
<dbReference type="InterPro" id="IPR015500">
    <property type="entry name" value="Peptidase_S8_subtilisin-rel"/>
</dbReference>
<dbReference type="InterPro" id="IPR022398">
    <property type="entry name" value="Peptidase_S8_His-AS"/>
</dbReference>
<evidence type="ECO:0000256" key="3">
    <source>
        <dbReference type="ARBA" id="ARBA00022801"/>
    </source>
</evidence>
<dbReference type="AlphaFoldDB" id="A0AB39I0F9"/>
<dbReference type="PANTHER" id="PTHR43806:SF65">
    <property type="entry name" value="SERINE PROTEASE APRX"/>
    <property type="match status" value="1"/>
</dbReference>
<evidence type="ECO:0000256" key="5">
    <source>
        <dbReference type="PROSITE-ProRule" id="PRU01240"/>
    </source>
</evidence>
<dbReference type="InterPro" id="IPR050131">
    <property type="entry name" value="Peptidase_S8_subtilisin-like"/>
</dbReference>
<dbReference type="PROSITE" id="PS00136">
    <property type="entry name" value="SUBTILASE_ASP"/>
    <property type="match status" value="1"/>
</dbReference>
<evidence type="ECO:0000256" key="2">
    <source>
        <dbReference type="ARBA" id="ARBA00022670"/>
    </source>
</evidence>